<evidence type="ECO:0000313" key="3">
    <source>
        <dbReference type="Proteomes" id="UP000245839"/>
    </source>
</evidence>
<gene>
    <name evidence="1" type="ORF">BCF38_11568</name>
    <name evidence="2" type="ORF">SAMN05421539_11568</name>
</gene>
<reference evidence="1 3" key="3">
    <citation type="submission" date="2018-03" db="EMBL/GenBank/DDBJ databases">
        <title>Genomic Encyclopedia of Archaeal and Bacterial Type Strains, Phase II (KMG-II): from individual species to whole genera.</title>
        <authorList>
            <person name="Goeker M."/>
        </authorList>
    </citation>
    <scope>NUCLEOTIDE SEQUENCE [LARGE SCALE GENOMIC DNA]</scope>
    <source>
        <strain evidence="1 3">DSM 25227</strain>
    </source>
</reference>
<keyword evidence="3" id="KW-1185">Reference proteome</keyword>
<reference evidence="4" key="1">
    <citation type="submission" date="2016-10" db="EMBL/GenBank/DDBJ databases">
        <authorList>
            <person name="Varghese N."/>
            <person name="Submissions S."/>
        </authorList>
    </citation>
    <scope>NUCLEOTIDE SEQUENCE [LARGE SCALE GENOMIC DNA]</scope>
    <source>
        <strain evidence="4">DSM 25227</strain>
    </source>
</reference>
<dbReference type="Proteomes" id="UP000245839">
    <property type="component" value="Unassembled WGS sequence"/>
</dbReference>
<dbReference type="Proteomes" id="UP000251571">
    <property type="component" value="Unassembled WGS sequence"/>
</dbReference>
<reference evidence="2" key="2">
    <citation type="submission" date="2016-10" db="EMBL/GenBank/DDBJ databases">
        <authorList>
            <person name="Cai Z."/>
        </authorList>
    </citation>
    <scope>NUCLEOTIDE SEQUENCE [LARGE SCALE GENOMIC DNA]</scope>
    <source>
        <strain evidence="2">DSM 25227</strain>
    </source>
</reference>
<dbReference type="OrthoDB" id="547419at2"/>
<evidence type="ECO:0000313" key="2">
    <source>
        <dbReference type="EMBL" id="SSA50740.1"/>
    </source>
</evidence>
<proteinExistence type="predicted"/>
<evidence type="ECO:0000313" key="4">
    <source>
        <dbReference type="Proteomes" id="UP000251571"/>
    </source>
</evidence>
<dbReference type="SUPFAM" id="SSF52540">
    <property type="entry name" value="P-loop containing nucleoside triphosphate hydrolases"/>
    <property type="match status" value="1"/>
</dbReference>
<organism evidence="2 4">
    <name type="scientific">Jannaschia seohaensis</name>
    <dbReference type="NCBI Taxonomy" id="475081"/>
    <lineage>
        <taxon>Bacteria</taxon>
        <taxon>Pseudomonadati</taxon>
        <taxon>Pseudomonadota</taxon>
        <taxon>Alphaproteobacteria</taxon>
        <taxon>Rhodobacterales</taxon>
        <taxon>Roseobacteraceae</taxon>
        <taxon>Jannaschia</taxon>
    </lineage>
</organism>
<sequence>MKKLLLHIGPHKTASTYVQSNLVANAARLREKGVCYPRTMLVKPGHHEVVTRLSEPGTDAFDPLLKEVAPYETVVLSTENFTRLEPEQIETLLGLFDGYDIHVLFYYRDFHMLWPSHWQETIKQGGHETWPEYLIKAMGFTEAVFARHLRPHIVLDRWVSALGRDRVHIFPYAAIGPGPLEALAPVCELISVDTGALDPFAADRNASYPPARVEAIRVLNERAAAAGRRPGTDLRRRYMRRAERLEASDLFAELSAHFEAHARKSILRRSDPYLDFMSSRILDAYADLMMCPPPPAAAGDQKVVRFLDAAHRLPNPIADELVARLMPEDDAD</sequence>
<name>A0A2Y9B2H5_9RHOB</name>
<dbReference type="EMBL" id="QGDJ01000015">
    <property type="protein sequence ID" value="PWJ12932.1"/>
    <property type="molecule type" value="Genomic_DNA"/>
</dbReference>
<evidence type="ECO:0000313" key="1">
    <source>
        <dbReference type="EMBL" id="PWJ12932.1"/>
    </source>
</evidence>
<dbReference type="EMBL" id="UETC01000015">
    <property type="protein sequence ID" value="SSA50740.1"/>
    <property type="molecule type" value="Genomic_DNA"/>
</dbReference>
<dbReference type="InterPro" id="IPR027417">
    <property type="entry name" value="P-loop_NTPase"/>
</dbReference>
<dbReference type="RefSeq" id="WP_109566096.1">
    <property type="nucleotide sequence ID" value="NZ_QGDJ01000015.1"/>
</dbReference>
<dbReference type="AlphaFoldDB" id="A0A2Y9B2H5"/>
<protein>
    <recommendedName>
        <fullName evidence="5">Sulfotransferase family protein</fullName>
    </recommendedName>
</protein>
<accession>A0A2Y9B2H5</accession>
<evidence type="ECO:0008006" key="5">
    <source>
        <dbReference type="Google" id="ProtNLM"/>
    </source>
</evidence>